<name>A0A533Q5V7_9BACT</name>
<comment type="caution">
    <text evidence="1">The sequence shown here is derived from an EMBL/GenBank/DDBJ whole genome shotgun (WGS) entry which is preliminary data.</text>
</comment>
<proteinExistence type="predicted"/>
<protein>
    <submittedName>
        <fullName evidence="1">Uncharacterized protein</fullName>
    </submittedName>
</protein>
<organism evidence="1 2">
    <name type="scientific">Candidatus Jettenia ecosi</name>
    <dbReference type="NCBI Taxonomy" id="2494326"/>
    <lineage>
        <taxon>Bacteria</taxon>
        <taxon>Pseudomonadati</taxon>
        <taxon>Planctomycetota</taxon>
        <taxon>Candidatus Brocadiia</taxon>
        <taxon>Candidatus Brocadiales</taxon>
        <taxon>Candidatus Brocadiaceae</taxon>
        <taxon>Candidatus Jettenia</taxon>
    </lineage>
</organism>
<accession>A0A533Q5V7</accession>
<gene>
    <name evidence="1" type="ORF">JETT_3802</name>
</gene>
<evidence type="ECO:0000313" key="1">
    <source>
        <dbReference type="EMBL" id="TLD39936.1"/>
    </source>
</evidence>
<dbReference type="AlphaFoldDB" id="A0A533Q5V7"/>
<sequence>MHGISVKHGQTIPVQCIQGHSLFMPPFHGKILNIKIEKCSLVQYCLMCYTEDILGR</sequence>
<evidence type="ECO:0000313" key="2">
    <source>
        <dbReference type="Proteomes" id="UP000319783"/>
    </source>
</evidence>
<dbReference type="EMBL" id="SULG01000162">
    <property type="protein sequence ID" value="TLD39936.1"/>
    <property type="molecule type" value="Genomic_DNA"/>
</dbReference>
<reference evidence="1 2" key="1">
    <citation type="submission" date="2019-04" db="EMBL/GenBank/DDBJ databases">
        <title>Genome of a novel bacterium Candidatus Jettenia ecosi reconstructed from metagenome of an anammox bioreactor.</title>
        <authorList>
            <person name="Mardanov A.V."/>
            <person name="Beletsky A.V."/>
            <person name="Ravin N.V."/>
            <person name="Botchkova E.A."/>
            <person name="Litti Y.V."/>
            <person name="Nozhevnikova A.N."/>
        </authorList>
    </citation>
    <scope>NUCLEOTIDE SEQUENCE [LARGE SCALE GENOMIC DNA]</scope>
    <source>
        <strain evidence="1">J2</strain>
    </source>
</reference>
<dbReference type="Proteomes" id="UP000319783">
    <property type="component" value="Unassembled WGS sequence"/>
</dbReference>